<evidence type="ECO:0000256" key="1">
    <source>
        <dbReference type="SAM" id="MobiDB-lite"/>
    </source>
</evidence>
<proteinExistence type="predicted"/>
<dbReference type="Proteomes" id="UP001596512">
    <property type="component" value="Unassembled WGS sequence"/>
</dbReference>
<organism evidence="2 3">
    <name type="scientific">Actinokineospora soli</name>
    <dbReference type="NCBI Taxonomy" id="1048753"/>
    <lineage>
        <taxon>Bacteria</taxon>
        <taxon>Bacillati</taxon>
        <taxon>Actinomycetota</taxon>
        <taxon>Actinomycetes</taxon>
        <taxon>Pseudonocardiales</taxon>
        <taxon>Pseudonocardiaceae</taxon>
        <taxon>Actinokineospora</taxon>
    </lineage>
</organism>
<dbReference type="EMBL" id="JBHTEY010000004">
    <property type="protein sequence ID" value="MFC7617513.1"/>
    <property type="molecule type" value="Genomic_DNA"/>
</dbReference>
<comment type="caution">
    <text evidence="2">The sequence shown here is derived from an EMBL/GenBank/DDBJ whole genome shotgun (WGS) entry which is preliminary data.</text>
</comment>
<accession>A0ABW2TW97</accession>
<keyword evidence="3" id="KW-1185">Reference proteome</keyword>
<evidence type="ECO:0000313" key="2">
    <source>
        <dbReference type="EMBL" id="MFC7617513.1"/>
    </source>
</evidence>
<reference evidence="3" key="1">
    <citation type="journal article" date="2019" name="Int. J. Syst. Evol. Microbiol.">
        <title>The Global Catalogue of Microorganisms (GCM) 10K type strain sequencing project: providing services to taxonomists for standard genome sequencing and annotation.</title>
        <authorList>
            <consortium name="The Broad Institute Genomics Platform"/>
            <consortium name="The Broad Institute Genome Sequencing Center for Infectious Disease"/>
            <person name="Wu L."/>
            <person name="Ma J."/>
        </authorList>
    </citation>
    <scope>NUCLEOTIDE SEQUENCE [LARGE SCALE GENOMIC DNA]</scope>
    <source>
        <strain evidence="3">JCM 17695</strain>
    </source>
</reference>
<feature type="region of interest" description="Disordered" evidence="1">
    <location>
        <begin position="1"/>
        <end position="22"/>
    </location>
</feature>
<protein>
    <submittedName>
        <fullName evidence="2">Uncharacterized protein</fullName>
    </submittedName>
</protein>
<sequence>MARKNFSSFGSSTRSSTSRASAGLPTGVAVIIMRRAVPFTWT</sequence>
<gene>
    <name evidence="2" type="ORF">ACFQV2_32920</name>
</gene>
<name>A0ABW2TW97_9PSEU</name>
<evidence type="ECO:0000313" key="3">
    <source>
        <dbReference type="Proteomes" id="UP001596512"/>
    </source>
</evidence>